<comment type="caution">
    <text evidence="2">The sequence shown here is derived from an EMBL/GenBank/DDBJ whole genome shotgun (WGS) entry which is preliminary data.</text>
</comment>
<reference evidence="2" key="1">
    <citation type="submission" date="2021-06" db="EMBL/GenBank/DDBJ databases">
        <title>Paracoccus bacterium XHP0099 sp. nov., isolated from the surface waters of the Yellow Sea.</title>
        <authorList>
            <person name="Xue H."/>
            <person name="Zhang D."/>
        </authorList>
    </citation>
    <scope>NUCLEOTIDE SEQUENCE</scope>
    <source>
        <strain evidence="2">XHP0099</strain>
    </source>
</reference>
<keyword evidence="3" id="KW-1185">Reference proteome</keyword>
<proteinExistence type="predicted"/>
<evidence type="ECO:0008006" key="4">
    <source>
        <dbReference type="Google" id="ProtNLM"/>
    </source>
</evidence>
<accession>A0ABS6AI11</accession>
<organism evidence="2 3">
    <name type="scientific">Paracoccus marinaquae</name>
    <dbReference type="NCBI Taxonomy" id="2841926"/>
    <lineage>
        <taxon>Bacteria</taxon>
        <taxon>Pseudomonadati</taxon>
        <taxon>Pseudomonadota</taxon>
        <taxon>Alphaproteobacteria</taxon>
        <taxon>Rhodobacterales</taxon>
        <taxon>Paracoccaceae</taxon>
        <taxon>Paracoccus</taxon>
    </lineage>
</organism>
<name>A0ABS6AI11_9RHOB</name>
<evidence type="ECO:0000256" key="1">
    <source>
        <dbReference type="SAM" id="SignalP"/>
    </source>
</evidence>
<gene>
    <name evidence="2" type="ORF">KNW02_06270</name>
</gene>
<feature type="chain" id="PRO_5046425902" description="Lysozyme inhibitor LprI N-terminal domain-containing protein" evidence="1">
    <location>
        <begin position="31"/>
        <end position="238"/>
    </location>
</feature>
<sequence length="238" mass="26680">MRNRSPFLARAIVVALVALGTVPALSPAHAQGFFDDLDRCIAAKDGFNEGRNQMRAIIQAKMDAASTAKPTEEYRDLWWEEKRKQMREYFDKSQFASIIKASGGSLDKAFVLWLAEQIEAAGGVEKIDAVIDSDFQKMTQLELDRKKNLTEAEFEKQKEQLYGECKEDVLNQTLRGAMTMAMAPINIIEGNWEGAKRESGELAKIIRATTGISWRDIEKYGLCGGPNSEFRKLFGSLC</sequence>
<dbReference type="Proteomes" id="UP001166191">
    <property type="component" value="Unassembled WGS sequence"/>
</dbReference>
<dbReference type="EMBL" id="JAHKNG010000007">
    <property type="protein sequence ID" value="MBU3029727.1"/>
    <property type="molecule type" value="Genomic_DNA"/>
</dbReference>
<dbReference type="RefSeq" id="WP_216032411.1">
    <property type="nucleotide sequence ID" value="NZ_JAHKNG010000007.1"/>
</dbReference>
<keyword evidence="1" id="KW-0732">Signal</keyword>
<feature type="signal peptide" evidence="1">
    <location>
        <begin position="1"/>
        <end position="30"/>
    </location>
</feature>
<protein>
    <recommendedName>
        <fullName evidence="4">Lysozyme inhibitor LprI N-terminal domain-containing protein</fullName>
    </recommendedName>
</protein>
<evidence type="ECO:0000313" key="2">
    <source>
        <dbReference type="EMBL" id="MBU3029727.1"/>
    </source>
</evidence>
<evidence type="ECO:0000313" key="3">
    <source>
        <dbReference type="Proteomes" id="UP001166191"/>
    </source>
</evidence>